<dbReference type="InterPro" id="IPR006344">
    <property type="entry name" value="RecD"/>
</dbReference>
<evidence type="ECO:0000256" key="10">
    <source>
        <dbReference type="ARBA" id="ARBA00023235"/>
    </source>
</evidence>
<keyword evidence="2 11" id="KW-0547">Nucleotide-binding</keyword>
<dbReference type="CDD" id="cd18809">
    <property type="entry name" value="SF1_C_RecD"/>
    <property type="match status" value="1"/>
</dbReference>
<dbReference type="Gene3D" id="3.40.50.300">
    <property type="entry name" value="P-loop containing nucleotide triphosphate hydrolases"/>
    <property type="match status" value="3"/>
</dbReference>
<comment type="catalytic activity">
    <reaction evidence="11">
        <text>ATP + H2O = ADP + phosphate + H(+)</text>
        <dbReference type="Rhea" id="RHEA:13065"/>
        <dbReference type="ChEBI" id="CHEBI:15377"/>
        <dbReference type="ChEBI" id="CHEBI:15378"/>
        <dbReference type="ChEBI" id="CHEBI:30616"/>
        <dbReference type="ChEBI" id="CHEBI:43474"/>
        <dbReference type="ChEBI" id="CHEBI:456216"/>
        <dbReference type="EC" id="5.6.2.3"/>
    </reaction>
</comment>
<evidence type="ECO:0000256" key="6">
    <source>
        <dbReference type="ARBA" id="ARBA00022839"/>
    </source>
</evidence>
<evidence type="ECO:0000256" key="8">
    <source>
        <dbReference type="ARBA" id="ARBA00023125"/>
    </source>
</evidence>
<reference evidence="15" key="1">
    <citation type="journal article" date="2019" name="Int. J. Syst. Evol. Microbiol.">
        <title>The Global Catalogue of Microorganisms (GCM) 10K type strain sequencing project: providing services to taxonomists for standard genome sequencing and annotation.</title>
        <authorList>
            <consortium name="The Broad Institute Genomics Platform"/>
            <consortium name="The Broad Institute Genome Sequencing Center for Infectious Disease"/>
            <person name="Wu L."/>
            <person name="Ma J."/>
        </authorList>
    </citation>
    <scope>NUCLEOTIDE SEQUENCE [LARGE SCALE GENOMIC DNA]</scope>
    <source>
        <strain evidence="15">JCM 18720</strain>
    </source>
</reference>
<dbReference type="NCBIfam" id="TIGR01447">
    <property type="entry name" value="recD"/>
    <property type="match status" value="1"/>
</dbReference>
<dbReference type="InterPro" id="IPR050534">
    <property type="entry name" value="Coronavir_polyprotein_1ab"/>
</dbReference>
<evidence type="ECO:0000256" key="11">
    <source>
        <dbReference type="HAMAP-Rule" id="MF_01487"/>
    </source>
</evidence>
<evidence type="ECO:0000313" key="15">
    <source>
        <dbReference type="Proteomes" id="UP001501600"/>
    </source>
</evidence>
<dbReference type="PANTHER" id="PTHR43788">
    <property type="entry name" value="DNA2/NAM7 HELICASE FAMILY MEMBER"/>
    <property type="match status" value="1"/>
</dbReference>
<dbReference type="CDD" id="cd17933">
    <property type="entry name" value="DEXSc_RecD-like"/>
    <property type="match status" value="1"/>
</dbReference>
<comment type="miscellaneous">
    <text evidence="11">In the RecBCD complex, RecB has a slow 3'-5' helicase, an exonuclease activity and loads RecA onto ssDNA, RecD has a fast 5'-3' helicase activity, while RecC stimulates the ATPase and processivity of the RecB helicase and contributes to recognition of the Chi site.</text>
</comment>
<keyword evidence="9 11" id="KW-0234">DNA repair</keyword>
<dbReference type="Proteomes" id="UP001501600">
    <property type="component" value="Unassembled WGS sequence"/>
</dbReference>
<dbReference type="InterPro" id="IPR027417">
    <property type="entry name" value="P-loop_NTPase"/>
</dbReference>
<keyword evidence="6 11" id="KW-0269">Exonuclease</keyword>
<sequence>MSNNTPIWPQLEAYLDSGWLRPLDLALARLLQQQVPDTPEPVLLAVVLTSHQLGRGHLCLDLAAVLEAPDTLLALPPPGRRADNRPTDWIAGLTLAHWCQLLREAEVVDEDENGQAPLVLSGHRLYLRRYFRYECEVARALLALQRREFALPEDLNARLSALFAPLKDEAERSGREPHWQSLAAALAARSGLAVISGGPGTGKTTTVVRLLALLQSLKLDAQRAAGEEATGLRVRLAAPTGKAAARLSESMAGTLAQIRAGRVAGIDAEVGAVIPAEVDTLHRLLGARPDTRFFRHHADNPLHLDLLVVDEASMVDLEMMAALLSALPPTARLILLGDKDQLASVEAGAVLGDLCRYADVPRYQATTWAYLHQATGYDLSDFQGPGSDIEQQILMLRKSHRFGADSGIGTLARAVNRGEVGRVNGCWSAFGDIARLDLNSVQDPALSTLVLEGTAQGLTGTPRGYRHYLTVMQQGLDNHGCGPEGDAWARSVLEAFGEFQLLCAVREGPWGVAGLNQRVAEILASASLIRTDQPWFAGRPVMMMRNDYGLNLMNGDIGVCLPFADGGGQPVLRVVFPMPDGSLKRVLPSRLTEVETVFAMTVHKSQGSEFAHTALVLPDHPNPVLTRELIYTGITRARSWFTLLLPRADLLPSSVTRRTHRSSGLAQRLLETRPG</sequence>
<evidence type="ECO:0000256" key="1">
    <source>
        <dbReference type="ARBA" id="ARBA00022722"/>
    </source>
</evidence>
<evidence type="ECO:0000256" key="9">
    <source>
        <dbReference type="ARBA" id="ARBA00023204"/>
    </source>
</evidence>
<dbReference type="InterPro" id="IPR049550">
    <property type="entry name" value="RecD_N"/>
</dbReference>
<protein>
    <recommendedName>
        <fullName evidence="11">RecBCD enzyme subunit RecD</fullName>
        <ecNumber evidence="11">5.6.2.3</ecNumber>
    </recommendedName>
    <alternativeName>
        <fullName evidence="11">DNA 5'-3' helicase subunit RecD</fullName>
    </alternativeName>
    <alternativeName>
        <fullName evidence="11">Exonuclease V subunit RecD</fullName>
        <shortName evidence="11">ExoV subunit RecD</shortName>
    </alternativeName>
    <alternativeName>
        <fullName evidence="11">Helicase/nuclease RecBCD subunit RecD</fullName>
    </alternativeName>
</protein>
<dbReference type="PANTHER" id="PTHR43788:SF6">
    <property type="entry name" value="DNA HELICASE B"/>
    <property type="match status" value="1"/>
</dbReference>
<gene>
    <name evidence="11 14" type="primary">recD</name>
    <name evidence="14" type="ORF">GCM10025772_11270</name>
</gene>
<evidence type="ECO:0000256" key="4">
    <source>
        <dbReference type="ARBA" id="ARBA00022801"/>
    </source>
</evidence>
<feature type="domain" description="RecBCD enzyme subunit RecD N-terminal" evidence="13">
    <location>
        <begin position="17"/>
        <end position="126"/>
    </location>
</feature>
<evidence type="ECO:0000256" key="7">
    <source>
        <dbReference type="ARBA" id="ARBA00022840"/>
    </source>
</evidence>
<dbReference type="Pfam" id="PF21185">
    <property type="entry name" value="RecD_N"/>
    <property type="match status" value="1"/>
</dbReference>
<comment type="similarity">
    <text evidence="11">Belongs to the RecD family.</text>
</comment>
<keyword evidence="8 11" id="KW-0238">DNA-binding</keyword>
<accession>A0ABP9S167</accession>
<name>A0ABP9S167_9GAMM</name>
<comment type="caution">
    <text evidence="14">The sequence shown here is derived from an EMBL/GenBank/DDBJ whole genome shotgun (WGS) entry which is preliminary data.</text>
</comment>
<dbReference type="RefSeq" id="WP_345316069.1">
    <property type="nucleotide sequence ID" value="NZ_BAABLF010000006.1"/>
</dbReference>
<proteinExistence type="inferred from homology"/>
<comment type="subunit">
    <text evidence="11">Heterotrimer of RecB, RecC and RecD. All subunits contribute to DNA-binding.</text>
</comment>
<dbReference type="InterPro" id="IPR041851">
    <property type="entry name" value="RecD_N_sf"/>
</dbReference>
<dbReference type="EMBL" id="BAABLF010000006">
    <property type="protein sequence ID" value="GAA5189270.1"/>
    <property type="molecule type" value="Genomic_DNA"/>
</dbReference>
<keyword evidence="4 11" id="KW-0378">Hydrolase</keyword>
<dbReference type="InterPro" id="IPR027785">
    <property type="entry name" value="UvrD-like_helicase_C"/>
</dbReference>
<dbReference type="SUPFAM" id="SSF52540">
    <property type="entry name" value="P-loop containing nucleoside triphosphate hydrolases"/>
    <property type="match status" value="2"/>
</dbReference>
<dbReference type="Gene3D" id="1.10.10.1020">
    <property type="entry name" value="RecBCD complex, subunit RecD, N-terminal domain"/>
    <property type="match status" value="1"/>
</dbReference>
<keyword evidence="7 11" id="KW-0067">ATP-binding</keyword>
<dbReference type="EC" id="5.6.2.3" evidence="11"/>
<keyword evidence="15" id="KW-1185">Reference proteome</keyword>
<keyword evidence="5 11" id="KW-0347">Helicase</keyword>
<keyword evidence="3 11" id="KW-0227">DNA damage</keyword>
<keyword evidence="1 11" id="KW-0540">Nuclease</keyword>
<comment type="function">
    <text evidence="11">A helicase/nuclease that prepares dsDNA breaks (DSB) for recombinational DNA repair. Binds to DSBs and unwinds DNA via a highly rapid and processive ATP-dependent bidirectional helicase activity. Unwinds dsDNA until it encounters a Chi (crossover hotspot instigator) sequence from the 3' direction. Cuts ssDNA a few nucleotides 3' to the Chi site. The properties and activities of the enzyme are changed at Chi. The Chi-altered holoenzyme produces a long 3'-ssDNA overhang and facilitates RecA-binding to the ssDNA for homologous DNA recombination and repair. Holoenzyme degrades any linearized DNA that is unable to undergo homologous recombination. In the holoenzyme this subunit has ssDNA-dependent ATPase and 5'-3' helicase activity. When added to pre-assembled RecBC greatly stimulates nuclease activity and augments holoenzyme processivity. Negatively regulates the RecA-loading ability of RecBCD.</text>
</comment>
<evidence type="ECO:0000259" key="12">
    <source>
        <dbReference type="Pfam" id="PF13538"/>
    </source>
</evidence>
<evidence type="ECO:0000313" key="14">
    <source>
        <dbReference type="EMBL" id="GAA5189270.1"/>
    </source>
</evidence>
<dbReference type="HAMAP" id="MF_01487">
    <property type="entry name" value="RecD"/>
    <property type="match status" value="1"/>
</dbReference>
<dbReference type="Pfam" id="PF13245">
    <property type="entry name" value="AAA_19"/>
    <property type="match status" value="1"/>
</dbReference>
<organism evidence="14 15">
    <name type="scientific">Ferrimonas gelatinilytica</name>
    <dbReference type="NCBI Taxonomy" id="1255257"/>
    <lineage>
        <taxon>Bacteria</taxon>
        <taxon>Pseudomonadati</taxon>
        <taxon>Pseudomonadota</taxon>
        <taxon>Gammaproteobacteria</taxon>
        <taxon>Alteromonadales</taxon>
        <taxon>Ferrimonadaceae</taxon>
        <taxon>Ferrimonas</taxon>
    </lineage>
</organism>
<evidence type="ECO:0000256" key="2">
    <source>
        <dbReference type="ARBA" id="ARBA00022741"/>
    </source>
</evidence>
<dbReference type="Pfam" id="PF13538">
    <property type="entry name" value="UvrD_C_2"/>
    <property type="match status" value="1"/>
</dbReference>
<evidence type="ECO:0000256" key="5">
    <source>
        <dbReference type="ARBA" id="ARBA00022806"/>
    </source>
</evidence>
<evidence type="ECO:0000256" key="3">
    <source>
        <dbReference type="ARBA" id="ARBA00022763"/>
    </source>
</evidence>
<evidence type="ECO:0000259" key="13">
    <source>
        <dbReference type="Pfam" id="PF21185"/>
    </source>
</evidence>
<feature type="binding site" evidence="11">
    <location>
        <begin position="197"/>
        <end position="204"/>
    </location>
    <ligand>
        <name>ATP</name>
        <dbReference type="ChEBI" id="CHEBI:30616"/>
    </ligand>
</feature>
<keyword evidence="10 11" id="KW-0413">Isomerase</keyword>
<feature type="domain" description="UvrD-like helicase C-terminal" evidence="12">
    <location>
        <begin position="597"/>
        <end position="643"/>
    </location>
</feature>